<dbReference type="AlphaFoldDB" id="A0A2A6C7Y9"/>
<gene>
    <name evidence="1" type="primary">WBGene00116247</name>
</gene>
<proteinExistence type="predicted"/>
<sequence>MAEAEIQLLLHDDKVNLANLPPDIIRRIVPMTGHRGLSRLRLISPLWNAVVREFLANRRLHPPLECVRILSGRPHWPEKDVRVSMMVSTHVRADFRGAFRGWTECSWAIPIDSPVLRLRMIRMDDHILYFYIFLFILAFTLVAYFVHPLAASSVGLIGAAVLARWQHTTAPGVTENRACLSRIFARCSSIGQLLFLNLDRNTLKIVRETLVDVPIHHLMVVGRRCDEELRKAIVEMSQVHKIEQIAISAAVFKMRNFRNFLFDLDTVGTVKELEILENVLTPRSGQHRRYWEKIAMEIRHGPFFVQEMEEERYNLEEGTHLLRLRLTKERSPIMELETLVVEVLPVTLANLPDDVIREIIRVAGPEEEESLRLISRSWNALVVESKKRHLDTVRIESGEAQWNTKDVKVTMHFMKLDDMERFQDVFREWTIDLRANQVKSPALHVKTIYIADQWAYFALIYSLASLVLALRIHFYLAGFLLIGYVVFLGYLNFWVSPGVGKNCQRLSKLFARTSSIRELYLVNLDRTALKVIKSTLGVVPVNHLIVVDKDCDKQLTKAVLELARTHKVGSVTLCVKRCDERVLGKFFMEAASVVQEIDVYEKSQNTDEIFGKRREFWEISARDLKSSGSVLVDVMNGEQLQGLEIGHQYRFRVTF</sequence>
<reference evidence="1" key="2">
    <citation type="submission" date="2022-06" db="UniProtKB">
        <authorList>
            <consortium name="EnsemblMetazoa"/>
        </authorList>
    </citation>
    <scope>IDENTIFICATION</scope>
    <source>
        <strain evidence="1">PS312</strain>
    </source>
</reference>
<reference evidence="2" key="1">
    <citation type="journal article" date="2008" name="Nat. Genet.">
        <title>The Pristionchus pacificus genome provides a unique perspective on nematode lifestyle and parasitism.</title>
        <authorList>
            <person name="Dieterich C."/>
            <person name="Clifton S.W."/>
            <person name="Schuster L.N."/>
            <person name="Chinwalla A."/>
            <person name="Delehaunty K."/>
            <person name="Dinkelacker I."/>
            <person name="Fulton L."/>
            <person name="Fulton R."/>
            <person name="Godfrey J."/>
            <person name="Minx P."/>
            <person name="Mitreva M."/>
            <person name="Roeseler W."/>
            <person name="Tian H."/>
            <person name="Witte H."/>
            <person name="Yang S.P."/>
            <person name="Wilson R.K."/>
            <person name="Sommer R.J."/>
        </authorList>
    </citation>
    <scope>NUCLEOTIDE SEQUENCE [LARGE SCALE GENOMIC DNA]</scope>
    <source>
        <strain evidence="2">PS312</strain>
    </source>
</reference>
<organism evidence="1 2">
    <name type="scientific">Pristionchus pacificus</name>
    <name type="common">Parasitic nematode worm</name>
    <dbReference type="NCBI Taxonomy" id="54126"/>
    <lineage>
        <taxon>Eukaryota</taxon>
        <taxon>Metazoa</taxon>
        <taxon>Ecdysozoa</taxon>
        <taxon>Nematoda</taxon>
        <taxon>Chromadorea</taxon>
        <taxon>Rhabditida</taxon>
        <taxon>Rhabditina</taxon>
        <taxon>Diplogasteromorpha</taxon>
        <taxon>Diplogasteroidea</taxon>
        <taxon>Neodiplogasteridae</taxon>
        <taxon>Pristionchus</taxon>
    </lineage>
</organism>
<protein>
    <submittedName>
        <fullName evidence="1">Uncharacterized protein</fullName>
    </submittedName>
</protein>
<dbReference type="PROSITE" id="PS50181">
    <property type="entry name" value="FBOX"/>
    <property type="match status" value="2"/>
</dbReference>
<dbReference type="Proteomes" id="UP000005239">
    <property type="component" value="Unassembled WGS sequence"/>
</dbReference>
<evidence type="ECO:0000313" key="1">
    <source>
        <dbReference type="EnsemblMetazoa" id="PPA26693.1"/>
    </source>
</evidence>
<dbReference type="InterPro" id="IPR001810">
    <property type="entry name" value="F-box_dom"/>
</dbReference>
<keyword evidence="2" id="KW-1185">Reference proteome</keyword>
<accession>A0A2A6C7Y9</accession>
<accession>A0A8R1UIJ2</accession>
<evidence type="ECO:0000313" key="2">
    <source>
        <dbReference type="Proteomes" id="UP000005239"/>
    </source>
</evidence>
<name>A0A2A6C7Y9_PRIPA</name>
<dbReference type="EnsemblMetazoa" id="PPA26693.1">
    <property type="protein sequence ID" value="PPA26693.1"/>
    <property type="gene ID" value="WBGene00116247"/>
</dbReference>